<evidence type="ECO:0000313" key="1">
    <source>
        <dbReference type="EMBL" id="GAB07105.1"/>
    </source>
</evidence>
<name>G7GU30_9ACTN</name>
<dbReference type="eggNOG" id="COG3022">
    <property type="taxonomic scope" value="Bacteria"/>
</dbReference>
<sequence>MSVRVILPPSETKSDGGKGAPLDLDTLVFPELNPIRKQIGEALVALAADLDASCKALGLGRTQLAEVDRNAELWISLTRPAIERYTGVLYDAFDYASMTRATKAKVAGRVMIGSALFGVVGAGDLIPAYRLSGGSKLPGMRTIAATWKPELSHSLDAVDDFVVDLRSGVYHQLGPVRGAVTATVVTEQPDGSRSVVSHFNKHHKGLIARELVRTRRTVRDINALAAVLSDAGQRIEIDGPDRIVVVTD</sequence>
<dbReference type="PANTHER" id="PTHR30283">
    <property type="entry name" value="PEROXIDE STRESS RESPONSE PROTEIN YAAA"/>
    <property type="match status" value="1"/>
</dbReference>
<dbReference type="EMBL" id="BAED01000062">
    <property type="protein sequence ID" value="GAB07105.1"/>
    <property type="molecule type" value="Genomic_DNA"/>
</dbReference>
<dbReference type="AlphaFoldDB" id="G7GU30"/>
<dbReference type="Proteomes" id="UP000006023">
    <property type="component" value="Unassembled WGS sequence"/>
</dbReference>
<reference evidence="1 2" key="1">
    <citation type="submission" date="2011-11" db="EMBL/GenBank/DDBJ databases">
        <title>Whole genome shotgun sequence of Gordonia amarae NBRC 15530.</title>
        <authorList>
            <person name="Takarada H."/>
            <person name="Hosoyama A."/>
            <person name="Tsuchikane K."/>
            <person name="Katsumata H."/>
            <person name="Yamazaki S."/>
            <person name="Fujita N."/>
        </authorList>
    </citation>
    <scope>NUCLEOTIDE SEQUENCE [LARGE SCALE GENOMIC DNA]</scope>
    <source>
        <strain evidence="1 2">NBRC 15530</strain>
    </source>
</reference>
<organism evidence="1 2">
    <name type="scientific">Gordonia amarae NBRC 15530</name>
    <dbReference type="NCBI Taxonomy" id="1075090"/>
    <lineage>
        <taxon>Bacteria</taxon>
        <taxon>Bacillati</taxon>
        <taxon>Actinomycetota</taxon>
        <taxon>Actinomycetes</taxon>
        <taxon>Mycobacteriales</taxon>
        <taxon>Gordoniaceae</taxon>
        <taxon>Gordonia</taxon>
    </lineage>
</organism>
<gene>
    <name evidence="1" type="ORF">GOAMR_62_00100</name>
</gene>
<dbReference type="GO" id="GO:0005829">
    <property type="term" value="C:cytosol"/>
    <property type="evidence" value="ECO:0007669"/>
    <property type="project" value="TreeGrafter"/>
</dbReference>
<dbReference type="NCBIfam" id="NF002544">
    <property type="entry name" value="PRK02101.2-1"/>
    <property type="match status" value="1"/>
</dbReference>
<proteinExistence type="predicted"/>
<dbReference type="InterPro" id="IPR005583">
    <property type="entry name" value="YaaA"/>
</dbReference>
<evidence type="ECO:0000313" key="2">
    <source>
        <dbReference type="Proteomes" id="UP000006023"/>
    </source>
</evidence>
<evidence type="ECO:0008006" key="3">
    <source>
        <dbReference type="Google" id="ProtNLM"/>
    </source>
</evidence>
<dbReference type="Pfam" id="PF03883">
    <property type="entry name" value="H2O2_YaaD"/>
    <property type="match status" value="1"/>
</dbReference>
<accession>G7GU30</accession>
<keyword evidence="2" id="KW-1185">Reference proteome</keyword>
<protein>
    <recommendedName>
        <fullName evidence="3">Peroxide stress protein YaaA</fullName>
    </recommendedName>
</protein>
<dbReference type="STRING" id="1075090.GOAMR_62_00100"/>
<dbReference type="GO" id="GO:0033194">
    <property type="term" value="P:response to hydroperoxide"/>
    <property type="evidence" value="ECO:0007669"/>
    <property type="project" value="TreeGrafter"/>
</dbReference>
<comment type="caution">
    <text evidence="1">The sequence shown here is derived from an EMBL/GenBank/DDBJ whole genome shotgun (WGS) entry which is preliminary data.</text>
</comment>
<dbReference type="PANTHER" id="PTHR30283:SF4">
    <property type="entry name" value="PEROXIDE STRESS RESISTANCE PROTEIN YAAA"/>
    <property type="match status" value="1"/>
</dbReference>